<dbReference type="EMBL" id="JACBFH010000001">
    <property type="protein sequence ID" value="NYY92786.1"/>
    <property type="molecule type" value="Genomic_DNA"/>
</dbReference>
<feature type="transmembrane region" description="Helical" evidence="5">
    <location>
        <begin position="49"/>
        <end position="70"/>
    </location>
</feature>
<dbReference type="EMBL" id="JAGEMI010000001">
    <property type="protein sequence ID" value="MBO1867252.1"/>
    <property type="molecule type" value="Genomic_DNA"/>
</dbReference>
<dbReference type="EMBL" id="CP088280">
    <property type="protein sequence ID" value="UGX91267.1"/>
    <property type="molecule type" value="Genomic_DNA"/>
</dbReference>
<gene>
    <name evidence="9" type="ORF">G6321_00036610</name>
    <name evidence="7" type="ORF">G6321_31690</name>
    <name evidence="8" type="ORF">J4G43_040230</name>
    <name evidence="6" type="ORF">J4G43_42115</name>
</gene>
<comment type="subcellular location">
    <subcellularLocation>
        <location evidence="1">Membrane</location>
        <topology evidence="1">Multi-pass membrane protein</topology>
    </subcellularLocation>
</comment>
<evidence type="ECO:0000313" key="9">
    <source>
        <dbReference type="EMBL" id="UGX91267.1"/>
    </source>
</evidence>
<keyword evidence="4 5" id="KW-0472">Membrane</keyword>
<dbReference type="Proteomes" id="UP000564836">
    <property type="component" value="Chromosome"/>
</dbReference>
<dbReference type="Proteomes" id="UP000664702">
    <property type="component" value="Chromosome"/>
</dbReference>
<reference evidence="6" key="3">
    <citation type="submission" date="2021-03" db="EMBL/GenBank/DDBJ databases">
        <title>Whole Genome Sequence of Bradyrhizobium sp. Strain 144S4.</title>
        <authorList>
            <person name="Bromfield E.S.P."/>
            <person name="Cloutier S."/>
        </authorList>
    </citation>
    <scope>NUCLEOTIDE SEQUENCE [LARGE SCALE GENOMIC DNA]</scope>
    <source>
        <strain evidence="6">144S4</strain>
    </source>
</reference>
<evidence type="ECO:0000313" key="8">
    <source>
        <dbReference type="EMBL" id="UEM10800.1"/>
    </source>
</evidence>
<dbReference type="KEGG" id="bban:J4G43_040230"/>
<reference evidence="10 11" key="4">
    <citation type="journal article" date="2022" name="Int. J. Syst. Evol. Microbiol.">
        <title>Strains of Bradyrhizobium barranii sp. nov. associated with legumes native to Canada are symbionts of soybeans and belong to different subspecies (subsp. barranii subsp. nov. and subsp. apii subsp. nov.) and symbiovars (sv. glycinearum and sv. septentrionale).</title>
        <authorList>
            <person name="Bromfield E.S.P."/>
            <person name="Cloutier S."/>
            <person name="Wasai-Hara S."/>
            <person name="Minamisawa K."/>
        </authorList>
    </citation>
    <scope>NUCLEOTIDE SEQUENCE [LARGE SCALE GENOMIC DNA]</scope>
    <source>
        <strain evidence="11">144S4</strain>
        <strain evidence="9 10">323S2</strain>
    </source>
</reference>
<dbReference type="RefSeq" id="WP_080588637.1">
    <property type="nucleotide sequence ID" value="NZ_CP086136.1"/>
</dbReference>
<accession>A0A7Z0QF79</accession>
<reference evidence="7" key="2">
    <citation type="submission" date="2020-06" db="EMBL/GenBank/DDBJ databases">
        <title>Whole Genome Sequence of Bradyrhizobium sp. Strain 323S2.</title>
        <authorList>
            <person name="Bromfield E.S.P."/>
        </authorList>
    </citation>
    <scope>NUCLEOTIDE SEQUENCE [LARGE SCALE GENOMIC DNA]</scope>
    <source>
        <strain evidence="7">323S2</strain>
    </source>
</reference>
<evidence type="ECO:0000256" key="5">
    <source>
        <dbReference type="SAM" id="Phobius"/>
    </source>
</evidence>
<evidence type="ECO:0000256" key="4">
    <source>
        <dbReference type="ARBA" id="ARBA00023136"/>
    </source>
</evidence>
<protein>
    <submittedName>
        <fullName evidence="7">PQ-loop repeat-containing protein</fullName>
    </submittedName>
</protein>
<proteinExistence type="predicted"/>
<sequence>MHGTWHVVGRPNVLDGPVCYLGGIPALLASLSYVPQVREAWPRGSTEDLSLFMLWALTLGLGFWIVYGAIRLDDRRRERDLRHARGHRFCCKIRDLRSRGRCRIHGPDKRRPR</sequence>
<evidence type="ECO:0000313" key="11">
    <source>
        <dbReference type="Proteomes" id="UP000664702"/>
    </source>
</evidence>
<evidence type="ECO:0000256" key="3">
    <source>
        <dbReference type="ARBA" id="ARBA00022989"/>
    </source>
</evidence>
<dbReference type="Pfam" id="PF04193">
    <property type="entry name" value="PQ-loop"/>
    <property type="match status" value="1"/>
</dbReference>
<dbReference type="EMBL" id="CP086136">
    <property type="protein sequence ID" value="UEM10800.1"/>
    <property type="molecule type" value="Genomic_DNA"/>
</dbReference>
<keyword evidence="3 5" id="KW-1133">Transmembrane helix</keyword>
<keyword evidence="2 5" id="KW-0812">Transmembrane</keyword>
<dbReference type="Gene3D" id="1.20.1280.290">
    <property type="match status" value="1"/>
</dbReference>
<evidence type="ECO:0000256" key="1">
    <source>
        <dbReference type="ARBA" id="ARBA00004141"/>
    </source>
</evidence>
<dbReference type="GO" id="GO:0016020">
    <property type="term" value="C:membrane"/>
    <property type="evidence" value="ECO:0007669"/>
    <property type="project" value="UniProtKB-SubCell"/>
</dbReference>
<dbReference type="AlphaFoldDB" id="A0A7Z0QF79"/>
<evidence type="ECO:0000256" key="2">
    <source>
        <dbReference type="ARBA" id="ARBA00022692"/>
    </source>
</evidence>
<evidence type="ECO:0000313" key="6">
    <source>
        <dbReference type="EMBL" id="MBO1867252.1"/>
    </source>
</evidence>
<evidence type="ECO:0000313" key="7">
    <source>
        <dbReference type="EMBL" id="NYY92786.1"/>
    </source>
</evidence>
<name>A0A7Z0QF79_9BRAD</name>
<evidence type="ECO:0000313" key="10">
    <source>
        <dbReference type="Proteomes" id="UP000564836"/>
    </source>
</evidence>
<organism evidence="7">
    <name type="scientific">Bradyrhizobium barranii subsp. barranii</name>
    <dbReference type="NCBI Taxonomy" id="2823807"/>
    <lineage>
        <taxon>Bacteria</taxon>
        <taxon>Pseudomonadati</taxon>
        <taxon>Pseudomonadota</taxon>
        <taxon>Alphaproteobacteria</taxon>
        <taxon>Hyphomicrobiales</taxon>
        <taxon>Nitrobacteraceae</taxon>
        <taxon>Bradyrhizobium</taxon>
        <taxon>Bradyrhizobium barranii</taxon>
    </lineage>
</organism>
<dbReference type="InterPro" id="IPR006603">
    <property type="entry name" value="PQ-loop_rpt"/>
</dbReference>
<reference evidence="9 10" key="1">
    <citation type="journal article" date="2017" name="Syst. Appl. Microbiol.">
        <title>Soybeans inoculated with root zone soils of Canadian native legumes harbour diverse and novel Bradyrhizobium spp. that possess agricultural potential.</title>
        <authorList>
            <person name="Bromfield E.S.P."/>
            <person name="Cloutier S."/>
            <person name="Tambong J.T."/>
            <person name="Tran Thi T.V."/>
        </authorList>
    </citation>
    <scope>NUCLEOTIDE SEQUENCE [LARGE SCALE GENOMIC DNA]</scope>
    <source>
        <strain evidence="9 10">323S2</strain>
    </source>
</reference>